<feature type="compositionally biased region" description="Low complexity" evidence="1">
    <location>
        <begin position="691"/>
        <end position="708"/>
    </location>
</feature>
<accession>A0A8C2V297</accession>
<dbReference type="AlphaFoldDB" id="A0A8C2V297"/>
<feature type="region of interest" description="Disordered" evidence="1">
    <location>
        <begin position="97"/>
        <end position="248"/>
    </location>
</feature>
<keyword evidence="3" id="KW-1185">Reference proteome</keyword>
<dbReference type="PANTHER" id="PTHR47282:SF1">
    <property type="entry name" value="PGC-1 AND ERR-INDUCED REGULATOR IN MUSCLE PROTEIN 1"/>
    <property type="match status" value="1"/>
</dbReference>
<dbReference type="OMA" id="EVQWPDT"/>
<feature type="region of interest" description="Disordered" evidence="1">
    <location>
        <begin position="261"/>
        <end position="309"/>
    </location>
</feature>
<dbReference type="PANTHER" id="PTHR47282">
    <property type="entry name" value="PGC-1 AND ERR-INDUCED REGULATOR IN MUSCLE PROTEIN 1"/>
    <property type="match status" value="1"/>
</dbReference>
<protein>
    <submittedName>
        <fullName evidence="2">PPARGC1 and ESRR induced regulator, muscle 1</fullName>
    </submittedName>
</protein>
<feature type="compositionally biased region" description="Polar residues" evidence="1">
    <location>
        <begin position="291"/>
        <end position="304"/>
    </location>
</feature>
<evidence type="ECO:0000313" key="3">
    <source>
        <dbReference type="Proteomes" id="UP000694398"/>
    </source>
</evidence>
<proteinExistence type="predicted"/>
<sequence length="708" mass="74091">MDNFQYSVQLSDQDWAEFSATADECGLLQAGLASGDELFSSDIDQGDSSGSSPPGPPPLLTVQLAPRGKGWQACEEENSVATWQLASRFQCEPLLAPGASKQAAGTSTRSEALLSLRSGTAPLDQRSSFPESVDPSDMMQRLLQGPSPSPSGEPPQSSDSSGHSVIPKKPPDNPGAPPRSPGRKKRRAVGTKGGGCLEPPGPAVGPPGSPKLPEEGHSLAGTMAGAQQNKPQPDSAHVLSAPVPVTERGADQIRMTSRAELHRASAPVQVAHSDSSMAETDEALSIPASKPQPNVAMSTPTSTPALRVDLPTTAGPVVKPKVDSPLPISMAVTSRALPYSASKTKYDGTAAVPSQPPVLQTGADMIETQMAVPPTGHQDKPAGTPGLVSGVPPPGPIPTPKKKKVRFSMAVPRPEQPGSREATGLPSSASAWPSAPGTAVGGQEGSAAWDAVAVGPRGPQPRILKHLPPPAPSASAGPRPRSCFAVTLPEAYEFFFCDTIEEEEEVGEEEGAVASQALDSVQWPDICEFFFRDCHTQRSGHQGSCSPAPPPGTDLVSAVPPGDPVPFSIPEAYEHFLGEDKFGGTLSPTALQQQTSEAPRNMGTRIKPEPSPAIAEQLSLTARRAGELRHPLTSFTFSQNDMCLVFVALATWAVRTSDLQTPDAWKTVLLANFGTISAIRYFRRQVRRGCSPSSSPSLSPSRSPSSSS</sequence>
<dbReference type="Proteomes" id="UP000694398">
    <property type="component" value="Unassembled WGS sequence"/>
</dbReference>
<reference evidence="2" key="2">
    <citation type="submission" date="2025-09" db="UniProtKB">
        <authorList>
            <consortium name="Ensembl"/>
        </authorList>
    </citation>
    <scope>IDENTIFICATION</scope>
</reference>
<dbReference type="GO" id="GO:0014850">
    <property type="term" value="P:response to muscle activity"/>
    <property type="evidence" value="ECO:0007669"/>
    <property type="project" value="Ensembl"/>
</dbReference>
<dbReference type="GO" id="GO:0005737">
    <property type="term" value="C:cytoplasm"/>
    <property type="evidence" value="ECO:0007669"/>
    <property type="project" value="Ensembl"/>
</dbReference>
<feature type="region of interest" description="Disordered" evidence="1">
    <location>
        <begin position="372"/>
        <end position="479"/>
    </location>
</feature>
<feature type="compositionally biased region" description="Pro residues" evidence="1">
    <location>
        <begin position="199"/>
        <end position="210"/>
    </location>
</feature>
<evidence type="ECO:0000256" key="1">
    <source>
        <dbReference type="SAM" id="MobiDB-lite"/>
    </source>
</evidence>
<feature type="compositionally biased region" description="Low complexity" evidence="1">
    <location>
        <begin position="426"/>
        <end position="436"/>
    </location>
</feature>
<feature type="region of interest" description="Disordered" evidence="1">
    <location>
        <begin position="689"/>
        <end position="708"/>
    </location>
</feature>
<gene>
    <name evidence="2" type="primary">PERM1</name>
</gene>
<dbReference type="GO" id="GO:0006355">
    <property type="term" value="P:regulation of DNA-templated transcription"/>
    <property type="evidence" value="ECO:0007669"/>
    <property type="project" value="Ensembl"/>
</dbReference>
<reference evidence="2" key="1">
    <citation type="submission" date="2025-08" db="UniProtKB">
        <authorList>
            <consortium name="Ensembl"/>
        </authorList>
    </citation>
    <scope>IDENTIFICATION</scope>
</reference>
<dbReference type="Ensembl" id="ENSCLAT00000006673.1">
    <property type="protein sequence ID" value="ENSCLAP00000006565.1"/>
    <property type="gene ID" value="ENSCLAG00000004628.1"/>
</dbReference>
<feature type="compositionally biased region" description="Low complexity" evidence="1">
    <location>
        <begin position="40"/>
        <end position="52"/>
    </location>
</feature>
<dbReference type="InterPro" id="IPR043442">
    <property type="entry name" value="Perm1"/>
</dbReference>
<dbReference type="GeneTree" id="ENSGT00390000017652"/>
<dbReference type="GO" id="GO:0005634">
    <property type="term" value="C:nucleus"/>
    <property type="evidence" value="ECO:0007669"/>
    <property type="project" value="Ensembl"/>
</dbReference>
<evidence type="ECO:0000313" key="2">
    <source>
        <dbReference type="Ensembl" id="ENSCLAP00000006565.1"/>
    </source>
</evidence>
<name>A0A8C2V297_CHILA</name>
<feature type="region of interest" description="Disordered" evidence="1">
    <location>
        <begin position="38"/>
        <end position="63"/>
    </location>
</feature>
<organism evidence="2 3">
    <name type="scientific">Chinchilla lanigera</name>
    <name type="common">Long-tailed chinchilla</name>
    <name type="synonym">Chinchilla villidera</name>
    <dbReference type="NCBI Taxonomy" id="34839"/>
    <lineage>
        <taxon>Eukaryota</taxon>
        <taxon>Metazoa</taxon>
        <taxon>Chordata</taxon>
        <taxon>Craniata</taxon>
        <taxon>Vertebrata</taxon>
        <taxon>Euteleostomi</taxon>
        <taxon>Mammalia</taxon>
        <taxon>Eutheria</taxon>
        <taxon>Euarchontoglires</taxon>
        <taxon>Glires</taxon>
        <taxon>Rodentia</taxon>
        <taxon>Hystricomorpha</taxon>
        <taxon>Chinchillidae</taxon>
        <taxon>Chinchilla</taxon>
    </lineage>
</organism>